<dbReference type="EMBL" id="JBIGIC010000003">
    <property type="protein sequence ID" value="MFG6486362.1"/>
    <property type="molecule type" value="Genomic_DNA"/>
</dbReference>
<evidence type="ECO:0000313" key="2">
    <source>
        <dbReference type="Proteomes" id="UP001606134"/>
    </source>
</evidence>
<name>A0ABW7H8W4_9BURK</name>
<evidence type="ECO:0000313" key="1">
    <source>
        <dbReference type="EMBL" id="MFG6486362.1"/>
    </source>
</evidence>
<gene>
    <name evidence="1" type="ORF">ACG04R_06750</name>
</gene>
<organism evidence="1 2">
    <name type="scientific">Pelomonas candidula</name>
    <dbReference type="NCBI Taxonomy" id="3299025"/>
    <lineage>
        <taxon>Bacteria</taxon>
        <taxon>Pseudomonadati</taxon>
        <taxon>Pseudomonadota</taxon>
        <taxon>Betaproteobacteria</taxon>
        <taxon>Burkholderiales</taxon>
        <taxon>Sphaerotilaceae</taxon>
        <taxon>Roseateles</taxon>
    </lineage>
</organism>
<proteinExistence type="predicted"/>
<dbReference type="Proteomes" id="UP001606134">
    <property type="component" value="Unassembled WGS sequence"/>
</dbReference>
<comment type="caution">
    <text evidence="1">The sequence shown here is derived from an EMBL/GenBank/DDBJ whole genome shotgun (WGS) entry which is preliminary data.</text>
</comment>
<keyword evidence="2" id="KW-1185">Reference proteome</keyword>
<reference evidence="1 2" key="1">
    <citation type="submission" date="2024-08" db="EMBL/GenBank/DDBJ databases">
        <authorList>
            <person name="Lu H."/>
        </authorList>
    </citation>
    <scope>NUCLEOTIDE SEQUENCE [LARGE SCALE GENOMIC DNA]</scope>
    <source>
        <strain evidence="1 2">BYS78W</strain>
    </source>
</reference>
<protein>
    <submittedName>
        <fullName evidence="1">Uncharacterized protein</fullName>
    </submittedName>
</protein>
<sequence>MKLLHIPTPRRLLNVFASQRAPVNRVVEPLLGFDNLPPPPPAAPQPLGRRAIEMALEEGSRRLYVPMAEEEVIERPRRR</sequence>
<dbReference type="RefSeq" id="WP_394407375.1">
    <property type="nucleotide sequence ID" value="NZ_JBIGIC010000003.1"/>
</dbReference>
<accession>A0ABW7H8W4</accession>